<sequence>MRPRTSLHDDPMASLISGRIDHGFSLNINTPMQFAFGTGNEPRIATVVSPCRKIDNSLAVVKDSKDPYADFKSSMLQMVFEKGIEAESDLEELLKCFLKMNSPANHAVIARAFVEIWDGVSHNKPTSSSFNCDCY</sequence>
<dbReference type="Proteomes" id="UP001057402">
    <property type="component" value="Chromosome 4"/>
</dbReference>
<reference evidence="2" key="1">
    <citation type="journal article" date="2023" name="Front. Plant Sci.">
        <title>Chromosomal-level genome assembly of Melastoma candidum provides insights into trichome evolution.</title>
        <authorList>
            <person name="Zhong Y."/>
            <person name="Wu W."/>
            <person name="Sun C."/>
            <person name="Zou P."/>
            <person name="Liu Y."/>
            <person name="Dai S."/>
            <person name="Zhou R."/>
        </authorList>
    </citation>
    <scope>NUCLEOTIDE SEQUENCE [LARGE SCALE GENOMIC DNA]</scope>
</reference>
<gene>
    <name evidence="1" type="ORF">MLD38_011719</name>
</gene>
<keyword evidence="2" id="KW-1185">Reference proteome</keyword>
<protein>
    <submittedName>
        <fullName evidence="1">Uncharacterized protein</fullName>
    </submittedName>
</protein>
<proteinExistence type="predicted"/>
<name>A0ACB9R6Z5_9MYRT</name>
<accession>A0ACB9R6Z5</accession>
<dbReference type="EMBL" id="CM042883">
    <property type="protein sequence ID" value="KAI4373611.1"/>
    <property type="molecule type" value="Genomic_DNA"/>
</dbReference>
<evidence type="ECO:0000313" key="1">
    <source>
        <dbReference type="EMBL" id="KAI4373611.1"/>
    </source>
</evidence>
<evidence type="ECO:0000313" key="2">
    <source>
        <dbReference type="Proteomes" id="UP001057402"/>
    </source>
</evidence>
<organism evidence="1 2">
    <name type="scientific">Melastoma candidum</name>
    <dbReference type="NCBI Taxonomy" id="119954"/>
    <lineage>
        <taxon>Eukaryota</taxon>
        <taxon>Viridiplantae</taxon>
        <taxon>Streptophyta</taxon>
        <taxon>Embryophyta</taxon>
        <taxon>Tracheophyta</taxon>
        <taxon>Spermatophyta</taxon>
        <taxon>Magnoliopsida</taxon>
        <taxon>eudicotyledons</taxon>
        <taxon>Gunneridae</taxon>
        <taxon>Pentapetalae</taxon>
        <taxon>rosids</taxon>
        <taxon>malvids</taxon>
        <taxon>Myrtales</taxon>
        <taxon>Melastomataceae</taxon>
        <taxon>Melastomatoideae</taxon>
        <taxon>Melastomateae</taxon>
        <taxon>Melastoma</taxon>
    </lineage>
</organism>
<comment type="caution">
    <text evidence="1">The sequence shown here is derived from an EMBL/GenBank/DDBJ whole genome shotgun (WGS) entry which is preliminary data.</text>
</comment>